<keyword evidence="7" id="KW-0472">Membrane</keyword>
<dbReference type="InterPro" id="IPR007255">
    <property type="entry name" value="COG8"/>
</dbReference>
<dbReference type="STRING" id="765440.A0A0C3FXB1"/>
<dbReference type="GO" id="GO:0000139">
    <property type="term" value="C:Golgi membrane"/>
    <property type="evidence" value="ECO:0007669"/>
    <property type="project" value="UniProtKB-SubCell"/>
</dbReference>
<evidence type="ECO:0000256" key="8">
    <source>
        <dbReference type="ARBA" id="ARBA00031347"/>
    </source>
</evidence>
<dbReference type="GO" id="GO:0017119">
    <property type="term" value="C:Golgi transport complex"/>
    <property type="evidence" value="ECO:0007669"/>
    <property type="project" value="InterPro"/>
</dbReference>
<dbReference type="SUPFAM" id="SSF74788">
    <property type="entry name" value="Cullin repeat-like"/>
    <property type="match status" value="1"/>
</dbReference>
<dbReference type="EMBL" id="KN832976">
    <property type="protein sequence ID" value="KIM88905.1"/>
    <property type="molecule type" value="Genomic_DNA"/>
</dbReference>
<dbReference type="HOGENOM" id="CLU_017968_2_0_1"/>
<keyword evidence="5" id="KW-0653">Protein transport</keyword>
<dbReference type="GO" id="GO:0006891">
    <property type="term" value="P:intra-Golgi vesicle-mediated transport"/>
    <property type="evidence" value="ECO:0007669"/>
    <property type="project" value="TreeGrafter"/>
</dbReference>
<evidence type="ECO:0000313" key="9">
    <source>
        <dbReference type="EMBL" id="KIM88905.1"/>
    </source>
</evidence>
<evidence type="ECO:0000256" key="2">
    <source>
        <dbReference type="ARBA" id="ARBA00006419"/>
    </source>
</evidence>
<evidence type="ECO:0000256" key="4">
    <source>
        <dbReference type="ARBA" id="ARBA00022448"/>
    </source>
</evidence>
<evidence type="ECO:0000256" key="5">
    <source>
        <dbReference type="ARBA" id="ARBA00022927"/>
    </source>
</evidence>
<dbReference type="InParanoid" id="A0A0C3FXB1"/>
<dbReference type="Pfam" id="PF04124">
    <property type="entry name" value="Dor1"/>
    <property type="match status" value="2"/>
</dbReference>
<evidence type="ECO:0000313" key="10">
    <source>
        <dbReference type="Proteomes" id="UP000054166"/>
    </source>
</evidence>
<reference evidence="9 10" key="1">
    <citation type="submission" date="2014-04" db="EMBL/GenBank/DDBJ databases">
        <authorList>
            <consortium name="DOE Joint Genome Institute"/>
            <person name="Kuo A."/>
            <person name="Tarkka M."/>
            <person name="Buscot F."/>
            <person name="Kohler A."/>
            <person name="Nagy L.G."/>
            <person name="Floudas D."/>
            <person name="Copeland A."/>
            <person name="Barry K.W."/>
            <person name="Cichocki N."/>
            <person name="Veneault-Fourrey C."/>
            <person name="LaButti K."/>
            <person name="Lindquist E.A."/>
            <person name="Lipzen A."/>
            <person name="Lundell T."/>
            <person name="Morin E."/>
            <person name="Murat C."/>
            <person name="Sun H."/>
            <person name="Tunlid A."/>
            <person name="Henrissat B."/>
            <person name="Grigoriev I.V."/>
            <person name="Hibbett D.S."/>
            <person name="Martin F."/>
            <person name="Nordberg H.P."/>
            <person name="Cantor M.N."/>
            <person name="Hua S.X."/>
        </authorList>
    </citation>
    <scope>NUCLEOTIDE SEQUENCE [LARGE SCALE GENOMIC DNA]</scope>
    <source>
        <strain evidence="9 10">F 1598</strain>
    </source>
</reference>
<evidence type="ECO:0000256" key="1">
    <source>
        <dbReference type="ARBA" id="ARBA00004395"/>
    </source>
</evidence>
<reference evidence="10" key="2">
    <citation type="submission" date="2015-01" db="EMBL/GenBank/DDBJ databases">
        <title>Evolutionary Origins and Diversification of the Mycorrhizal Mutualists.</title>
        <authorList>
            <consortium name="DOE Joint Genome Institute"/>
            <consortium name="Mycorrhizal Genomics Consortium"/>
            <person name="Kohler A."/>
            <person name="Kuo A."/>
            <person name="Nagy L.G."/>
            <person name="Floudas D."/>
            <person name="Copeland A."/>
            <person name="Barry K.W."/>
            <person name="Cichocki N."/>
            <person name="Veneault-Fourrey C."/>
            <person name="LaButti K."/>
            <person name="Lindquist E.A."/>
            <person name="Lipzen A."/>
            <person name="Lundell T."/>
            <person name="Morin E."/>
            <person name="Murat C."/>
            <person name="Riley R."/>
            <person name="Ohm R."/>
            <person name="Sun H."/>
            <person name="Tunlid A."/>
            <person name="Henrissat B."/>
            <person name="Grigoriev I.V."/>
            <person name="Hibbett D.S."/>
            <person name="Martin F."/>
        </authorList>
    </citation>
    <scope>NUCLEOTIDE SEQUENCE [LARGE SCALE GENOMIC DNA]</scope>
    <source>
        <strain evidence="10">F 1598</strain>
    </source>
</reference>
<organism evidence="9 10">
    <name type="scientific">Piloderma croceum (strain F 1598)</name>
    <dbReference type="NCBI Taxonomy" id="765440"/>
    <lineage>
        <taxon>Eukaryota</taxon>
        <taxon>Fungi</taxon>
        <taxon>Dikarya</taxon>
        <taxon>Basidiomycota</taxon>
        <taxon>Agaricomycotina</taxon>
        <taxon>Agaricomycetes</taxon>
        <taxon>Agaricomycetidae</taxon>
        <taxon>Atheliales</taxon>
        <taxon>Atheliaceae</taxon>
        <taxon>Piloderma</taxon>
    </lineage>
</organism>
<evidence type="ECO:0000256" key="6">
    <source>
        <dbReference type="ARBA" id="ARBA00023034"/>
    </source>
</evidence>
<keyword evidence="6" id="KW-0333">Golgi apparatus</keyword>
<comment type="subcellular location">
    <subcellularLocation>
        <location evidence="1">Golgi apparatus membrane</location>
        <topology evidence="1">Peripheral membrane protein</topology>
    </subcellularLocation>
</comment>
<dbReference type="GO" id="GO:0015031">
    <property type="term" value="P:protein transport"/>
    <property type="evidence" value="ECO:0007669"/>
    <property type="project" value="UniProtKB-KW"/>
</dbReference>
<dbReference type="OrthoDB" id="1661054at2759"/>
<protein>
    <recommendedName>
        <fullName evidence="3">Conserved oligomeric Golgi complex subunit 8</fullName>
    </recommendedName>
    <alternativeName>
        <fullName evidence="8">Component of oligomeric Golgi complex 8</fullName>
    </alternativeName>
</protein>
<evidence type="ECO:0000256" key="3">
    <source>
        <dbReference type="ARBA" id="ARBA00020983"/>
    </source>
</evidence>
<keyword evidence="10" id="KW-1185">Reference proteome</keyword>
<dbReference type="PANTHER" id="PTHR21311">
    <property type="entry name" value="CONSERVED OLIGOMERIC GOLGI COMPLEX COMPONENT 8"/>
    <property type="match status" value="1"/>
</dbReference>
<sequence length="583" mass="62960">MAEQDPASLTGILLGSTATVPPLLDLSGDPALTDYLAELPKSPLPTLLSTPQTLTTQSHTLTSSLTSLTHTSYPTFLSLHTTTNSLRSSLASLSSSLDTLIDESLPALESAAKEFKERSGPEVLGERTKARVVLEQHDKLRDLLDVPVLIDTCVRNGMYSEALSLASHASSSLSALSPPSDPLPLAMSLNASISHSLRTMLLILLSTLREPGPARKLPALWKAVNFIRRMEVLEEDELALAFLSGRGDCLNVALASLGRDYGVVDSVEEAKGGTRRNGNDAEDVARFLRKYIDVWREGVYDIITQYTTIFLERPSGTPASTPVKSTAAPSRALIHTLLTTYASHALTSLLLPTLQHHLSHCPGALSSLLTQLTYCATAFARVGFDFRSILEGPFGDAVKEIMGREMRSAGLKWSETVQSARHKRGPEDWLINPELVNFPPTGTVSLDTPAHIPPLILASYPPIAEYTNALLTSLNGLRLLAPVKIIGDLVVLLDEVLANSAAVFLNHVQSSGSNDGPGQEAIKAAGQVFIRIFIPFMRRALLEGVYGVKIASGDAAKFEVSKESELGKVSRDWESWLDLESDV</sequence>
<comment type="similarity">
    <text evidence="2">Belongs to the COG8 family.</text>
</comment>
<dbReference type="AlphaFoldDB" id="A0A0C3FXB1"/>
<proteinExistence type="inferred from homology"/>
<accession>A0A0C3FXB1</accession>
<gene>
    <name evidence="9" type="ORF">PILCRDRAFT_813904</name>
</gene>
<dbReference type="InterPro" id="IPR016159">
    <property type="entry name" value="Cullin_repeat-like_dom_sf"/>
</dbReference>
<name>A0A0C3FXB1_PILCF</name>
<dbReference type="PANTHER" id="PTHR21311:SF0">
    <property type="entry name" value="CONSERVED OLIGOMERIC GOLGI COMPLEX SUBUNIT 8"/>
    <property type="match status" value="1"/>
</dbReference>
<keyword evidence="4" id="KW-0813">Transport</keyword>
<dbReference type="Proteomes" id="UP000054166">
    <property type="component" value="Unassembled WGS sequence"/>
</dbReference>
<evidence type="ECO:0000256" key="7">
    <source>
        <dbReference type="ARBA" id="ARBA00023136"/>
    </source>
</evidence>